<feature type="transmembrane region" description="Helical" evidence="9">
    <location>
        <begin position="23"/>
        <end position="40"/>
    </location>
</feature>
<evidence type="ECO:0000256" key="7">
    <source>
        <dbReference type="ARBA" id="ARBA00022840"/>
    </source>
</evidence>
<dbReference type="GO" id="GO:0000155">
    <property type="term" value="F:phosphorelay sensor kinase activity"/>
    <property type="evidence" value="ECO:0007669"/>
    <property type="project" value="InterPro"/>
</dbReference>
<keyword evidence="8" id="KW-0902">Two-component regulatory system</keyword>
<evidence type="ECO:0000259" key="10">
    <source>
        <dbReference type="Pfam" id="PF07730"/>
    </source>
</evidence>
<feature type="transmembrane region" description="Helical" evidence="9">
    <location>
        <begin position="366"/>
        <end position="388"/>
    </location>
</feature>
<reference evidence="11" key="1">
    <citation type="submission" date="2021-01" db="EMBL/GenBank/DDBJ databases">
        <title>Whole genome shotgun sequence of Virgisporangium ochraceum NBRC 16418.</title>
        <authorList>
            <person name="Komaki H."/>
            <person name="Tamura T."/>
        </authorList>
    </citation>
    <scope>NUCLEOTIDE SEQUENCE</scope>
    <source>
        <strain evidence="11">NBRC 16418</strain>
    </source>
</reference>
<evidence type="ECO:0000256" key="2">
    <source>
        <dbReference type="ARBA" id="ARBA00012438"/>
    </source>
</evidence>
<keyword evidence="4" id="KW-0808">Transferase</keyword>
<dbReference type="EC" id="2.7.13.3" evidence="2"/>
<evidence type="ECO:0000256" key="1">
    <source>
        <dbReference type="ARBA" id="ARBA00000085"/>
    </source>
</evidence>
<dbReference type="InterPro" id="IPR050482">
    <property type="entry name" value="Sensor_HK_TwoCompSys"/>
</dbReference>
<dbReference type="Gene3D" id="1.20.5.1930">
    <property type="match status" value="1"/>
</dbReference>
<evidence type="ECO:0000256" key="8">
    <source>
        <dbReference type="ARBA" id="ARBA00023012"/>
    </source>
</evidence>
<dbReference type="PANTHER" id="PTHR24421:SF10">
    <property type="entry name" value="NITRATE_NITRITE SENSOR PROTEIN NARQ"/>
    <property type="match status" value="1"/>
</dbReference>
<dbReference type="EMBL" id="BOPH01000151">
    <property type="protein sequence ID" value="GIJ75200.1"/>
    <property type="molecule type" value="Genomic_DNA"/>
</dbReference>
<organism evidence="11 12">
    <name type="scientific">Virgisporangium ochraceum</name>
    <dbReference type="NCBI Taxonomy" id="65505"/>
    <lineage>
        <taxon>Bacteria</taxon>
        <taxon>Bacillati</taxon>
        <taxon>Actinomycetota</taxon>
        <taxon>Actinomycetes</taxon>
        <taxon>Micromonosporales</taxon>
        <taxon>Micromonosporaceae</taxon>
        <taxon>Virgisporangium</taxon>
    </lineage>
</organism>
<dbReference type="PANTHER" id="PTHR24421">
    <property type="entry name" value="NITRATE/NITRITE SENSOR PROTEIN NARX-RELATED"/>
    <property type="match status" value="1"/>
</dbReference>
<dbReference type="InterPro" id="IPR036890">
    <property type="entry name" value="HATPase_C_sf"/>
</dbReference>
<gene>
    <name evidence="11" type="ORF">Voc01_101170</name>
</gene>
<dbReference type="GO" id="GO:0046983">
    <property type="term" value="F:protein dimerization activity"/>
    <property type="evidence" value="ECO:0007669"/>
    <property type="project" value="InterPro"/>
</dbReference>
<keyword evidence="9" id="KW-1133">Transmembrane helix</keyword>
<keyword evidence="6" id="KW-0418">Kinase</keyword>
<feature type="domain" description="Signal transduction histidine kinase subgroup 3 dimerisation and phosphoacceptor" evidence="10">
    <location>
        <begin position="157"/>
        <end position="220"/>
    </location>
</feature>
<evidence type="ECO:0000256" key="3">
    <source>
        <dbReference type="ARBA" id="ARBA00022553"/>
    </source>
</evidence>
<dbReference type="GO" id="GO:0005524">
    <property type="term" value="F:ATP binding"/>
    <property type="evidence" value="ECO:0007669"/>
    <property type="project" value="UniProtKB-KW"/>
</dbReference>
<dbReference type="Pfam" id="PF07730">
    <property type="entry name" value="HisKA_3"/>
    <property type="match status" value="1"/>
</dbReference>
<evidence type="ECO:0000313" key="12">
    <source>
        <dbReference type="Proteomes" id="UP000635606"/>
    </source>
</evidence>
<proteinExistence type="predicted"/>
<accession>A0A8J4A8B1</accession>
<dbReference type="SUPFAM" id="SSF55874">
    <property type="entry name" value="ATPase domain of HSP90 chaperone/DNA topoisomerase II/histidine kinase"/>
    <property type="match status" value="1"/>
</dbReference>
<name>A0A8J4A8B1_9ACTN</name>
<evidence type="ECO:0000313" key="11">
    <source>
        <dbReference type="EMBL" id="GIJ75200.1"/>
    </source>
</evidence>
<feature type="transmembrane region" description="Helical" evidence="9">
    <location>
        <begin position="111"/>
        <end position="133"/>
    </location>
</feature>
<feature type="transmembrane region" description="Helical" evidence="9">
    <location>
        <begin position="47"/>
        <end position="71"/>
    </location>
</feature>
<protein>
    <recommendedName>
        <fullName evidence="2">histidine kinase</fullName>
        <ecNumber evidence="2">2.7.13.3</ecNumber>
    </recommendedName>
</protein>
<comment type="catalytic activity">
    <reaction evidence="1">
        <text>ATP + protein L-histidine = ADP + protein N-phospho-L-histidine.</text>
        <dbReference type="EC" id="2.7.13.3"/>
    </reaction>
</comment>
<dbReference type="InterPro" id="IPR011712">
    <property type="entry name" value="Sig_transdc_His_kin_sub3_dim/P"/>
</dbReference>
<dbReference type="Proteomes" id="UP000635606">
    <property type="component" value="Unassembled WGS sequence"/>
</dbReference>
<keyword evidence="3" id="KW-0597">Phosphoprotein</keyword>
<keyword evidence="7" id="KW-0067">ATP-binding</keyword>
<evidence type="ECO:0000256" key="9">
    <source>
        <dbReference type="SAM" id="Phobius"/>
    </source>
</evidence>
<evidence type="ECO:0000256" key="5">
    <source>
        <dbReference type="ARBA" id="ARBA00022741"/>
    </source>
</evidence>
<evidence type="ECO:0000256" key="4">
    <source>
        <dbReference type="ARBA" id="ARBA00022679"/>
    </source>
</evidence>
<dbReference type="GO" id="GO:0016020">
    <property type="term" value="C:membrane"/>
    <property type="evidence" value="ECO:0007669"/>
    <property type="project" value="InterPro"/>
</dbReference>
<keyword evidence="9" id="KW-0472">Membrane</keyword>
<dbReference type="Gene3D" id="3.30.565.10">
    <property type="entry name" value="Histidine kinase-like ATPase, C-terminal domain"/>
    <property type="match status" value="1"/>
</dbReference>
<keyword evidence="9" id="KW-0812">Transmembrane</keyword>
<sequence>MPWVPAAVVVADTLVVAGARSPGWWATVAYAVAVVGAVLLRRRLAPAAFVVAVGLALVSGVGVVLLAWSAYGAGRAVVGRSGGAVVVGAVVGGLVGQVALQPADGPVVRTVVSAVTTYLVFAVLPLLAGRYLAQHERLVRHLRWSRDLVADRERLDERLRIARAMHDSLGHRLSLVSVQAAALEVADDLPDRHRQAVGQLAGAARGALDELYDLVGTLRGAVPGSAAPGIEAVDGLVAGQRAAGVPVTLVSSGVPGRVGALAGEAAYRVVEEGLTNAAKHAPGRPVTVSLAWEPDSVLVRVTNPVDGARSAGGPGGFGLAGLDERVLAADGMLRHGRTGDGFSVLAMLPTVPPDLEPARPATRRTVTLGGAIAVSILVVVLLAMVTGVRT</sequence>
<keyword evidence="5" id="KW-0547">Nucleotide-binding</keyword>
<dbReference type="AlphaFoldDB" id="A0A8J4A8B1"/>
<dbReference type="RefSeq" id="WP_203934968.1">
    <property type="nucleotide sequence ID" value="NZ_BOPH01000151.1"/>
</dbReference>
<keyword evidence="12" id="KW-1185">Reference proteome</keyword>
<evidence type="ECO:0000256" key="6">
    <source>
        <dbReference type="ARBA" id="ARBA00022777"/>
    </source>
</evidence>
<comment type="caution">
    <text evidence="11">The sequence shown here is derived from an EMBL/GenBank/DDBJ whole genome shotgun (WGS) entry which is preliminary data.</text>
</comment>